<dbReference type="Pfam" id="PF12984">
    <property type="entry name" value="DUF3868"/>
    <property type="match status" value="1"/>
</dbReference>
<comment type="caution">
    <text evidence="3">The sequence shown here is derived from an EMBL/GenBank/DDBJ whole genome shotgun (WGS) entry which is preliminary data.</text>
</comment>
<dbReference type="SUPFAM" id="SSF103088">
    <property type="entry name" value="OmpA-like"/>
    <property type="match status" value="1"/>
</dbReference>
<evidence type="ECO:0000313" key="4">
    <source>
        <dbReference type="Proteomes" id="UP001565200"/>
    </source>
</evidence>
<feature type="domain" description="DUF3868" evidence="2">
    <location>
        <begin position="12"/>
        <end position="93"/>
    </location>
</feature>
<dbReference type="RefSeq" id="WP_369863221.1">
    <property type="nucleotide sequence ID" value="NZ_JBCLPP010000007.1"/>
</dbReference>
<dbReference type="Gene3D" id="3.30.1330.60">
    <property type="entry name" value="OmpA-like domain"/>
    <property type="match status" value="1"/>
</dbReference>
<name>A0ABV4CTJ8_9BACT</name>
<sequence length="473" mass="52652">MKKLLLLGTAALAALVCQAADIDILDGSAKVSNLNIERSESSLIIDMAIDVTDLRLKSEREVTLTPVLKHNDMSQALPSVIIAGRNRYIRNRRHDVDKTAALYRSGKTSVIPYHAIIPYEDWMMTAELSIGEDLCGCAGTKLMTGADMLTTLDYTPKVFEPEYVYITPVAEAVKIREIHGSAYIDFPVSKTQIFPDYRRNPEELAKIRATIDVVKNDPDTRIVELNIKGYASPEGSYELNEQLAKGRTETLARYVQNLYTLPSDLMKTSWDAEDWAGLIKYVRGSSIENKDAILAVISNETLAPDAREWKLKSTYPDQYRFLLSQVYPSLRHSDYSVRYTVRTYTEVSEIIEVMHTAPQKLSLSELFLVAQSLQPGTPEYNKVFDIAVLMFPADETANLNAAVNALRHGDLDKAEAYLLKAGKSPQADYTRGIIAAKRDDYRTASTLLDAAAGSGLPQAAKALDSLRDMKLIP</sequence>
<feature type="signal peptide" evidence="1">
    <location>
        <begin position="1"/>
        <end position="19"/>
    </location>
</feature>
<evidence type="ECO:0000256" key="1">
    <source>
        <dbReference type="SAM" id="SignalP"/>
    </source>
</evidence>
<dbReference type="Proteomes" id="UP001565200">
    <property type="component" value="Unassembled WGS sequence"/>
</dbReference>
<keyword evidence="4" id="KW-1185">Reference proteome</keyword>
<feature type="chain" id="PRO_5046751436" evidence="1">
    <location>
        <begin position="20"/>
        <end position="473"/>
    </location>
</feature>
<keyword evidence="1" id="KW-0732">Signal</keyword>
<dbReference type="InterPro" id="IPR036737">
    <property type="entry name" value="OmpA-like_sf"/>
</dbReference>
<organism evidence="3 4">
    <name type="scientific">Heminiphilus faecis</name>
    <dbReference type="NCBI Taxonomy" id="2601703"/>
    <lineage>
        <taxon>Bacteria</taxon>
        <taxon>Pseudomonadati</taxon>
        <taxon>Bacteroidota</taxon>
        <taxon>Bacteroidia</taxon>
        <taxon>Bacteroidales</taxon>
        <taxon>Muribaculaceae</taxon>
        <taxon>Heminiphilus</taxon>
    </lineage>
</organism>
<dbReference type="EMBL" id="JBCLPP010000007">
    <property type="protein sequence ID" value="MEY8244712.1"/>
    <property type="molecule type" value="Genomic_DNA"/>
</dbReference>
<proteinExistence type="predicted"/>
<evidence type="ECO:0000313" key="3">
    <source>
        <dbReference type="EMBL" id="MEY8244712.1"/>
    </source>
</evidence>
<accession>A0ABV4CTJ8</accession>
<reference evidence="3 4" key="1">
    <citation type="submission" date="2024-03" db="EMBL/GenBank/DDBJ databases">
        <title>Mouse gut bacterial collection (mGBC) of GemPharmatech.</title>
        <authorList>
            <person name="He Y."/>
            <person name="Dong L."/>
            <person name="Wu D."/>
            <person name="Gao X."/>
            <person name="Lin Z."/>
        </authorList>
    </citation>
    <scope>NUCLEOTIDE SEQUENCE [LARGE SCALE GENOMIC DNA]</scope>
    <source>
        <strain evidence="3 4">54-13</strain>
    </source>
</reference>
<dbReference type="InterPro" id="IPR024480">
    <property type="entry name" value="DUF3868"/>
</dbReference>
<protein>
    <submittedName>
        <fullName evidence="3">DUF3868 domain-containing protein</fullName>
    </submittedName>
</protein>
<evidence type="ECO:0000259" key="2">
    <source>
        <dbReference type="Pfam" id="PF12984"/>
    </source>
</evidence>
<gene>
    <name evidence="3" type="ORF">AAK873_03635</name>
</gene>